<dbReference type="GO" id="GO:0005737">
    <property type="term" value="C:cytoplasm"/>
    <property type="evidence" value="ECO:0007669"/>
    <property type="project" value="TreeGrafter"/>
</dbReference>
<evidence type="ECO:0000256" key="1">
    <source>
        <dbReference type="ARBA" id="ARBA00023239"/>
    </source>
</evidence>
<organism evidence="3 4">
    <name type="scientific">Micromonospora yangpuensis</name>
    <dbReference type="NCBI Taxonomy" id="683228"/>
    <lineage>
        <taxon>Bacteria</taxon>
        <taxon>Bacillati</taxon>
        <taxon>Actinomycetota</taxon>
        <taxon>Actinomycetes</taxon>
        <taxon>Micromonosporales</taxon>
        <taxon>Micromonosporaceae</taxon>
        <taxon>Micromonospora</taxon>
    </lineage>
</organism>
<dbReference type="PANTHER" id="PTHR21240">
    <property type="entry name" value="2-AMINO-3-CARBOXYLMUCONATE-6-SEMIALDEHYDE DECARBOXYLASE"/>
    <property type="match status" value="1"/>
</dbReference>
<accession>A0A1C6UR28</accession>
<dbReference type="PANTHER" id="PTHR21240:SF28">
    <property type="entry name" value="ISO-OROTATE DECARBOXYLASE (EUROFUNG)"/>
    <property type="match status" value="1"/>
</dbReference>
<dbReference type="InterPro" id="IPR032466">
    <property type="entry name" value="Metal_Hydrolase"/>
</dbReference>
<dbReference type="Pfam" id="PF04909">
    <property type="entry name" value="Amidohydro_2"/>
    <property type="match status" value="1"/>
</dbReference>
<dbReference type="Gene3D" id="3.20.20.140">
    <property type="entry name" value="Metal-dependent hydrolases"/>
    <property type="match status" value="1"/>
</dbReference>
<feature type="domain" description="Amidohydrolase-related" evidence="2">
    <location>
        <begin position="12"/>
        <end position="317"/>
    </location>
</feature>
<name>A0A1C6UR28_9ACTN</name>
<protein>
    <submittedName>
        <fullName evidence="3">Aminocarboxymuconate-semialdehyde decarboxylase</fullName>
    </submittedName>
</protein>
<dbReference type="GO" id="GO:0019748">
    <property type="term" value="P:secondary metabolic process"/>
    <property type="evidence" value="ECO:0007669"/>
    <property type="project" value="TreeGrafter"/>
</dbReference>
<dbReference type="OrthoDB" id="8673349at2"/>
<dbReference type="SUPFAM" id="SSF51556">
    <property type="entry name" value="Metallo-dependent hydrolases"/>
    <property type="match status" value="1"/>
</dbReference>
<proteinExistence type="predicted"/>
<keyword evidence="1" id="KW-0456">Lyase</keyword>
<evidence type="ECO:0000313" key="4">
    <source>
        <dbReference type="Proteomes" id="UP000198937"/>
    </source>
</evidence>
<evidence type="ECO:0000313" key="3">
    <source>
        <dbReference type="EMBL" id="SCL56441.1"/>
    </source>
</evidence>
<dbReference type="RefSeq" id="WP_091438590.1">
    <property type="nucleotide sequence ID" value="NZ_BMMJ01000005.1"/>
</dbReference>
<dbReference type="GO" id="GO:0016787">
    <property type="term" value="F:hydrolase activity"/>
    <property type="evidence" value="ECO:0007669"/>
    <property type="project" value="InterPro"/>
</dbReference>
<sequence>MAETGTGPVPVVDFHSHHVAPGVPAVVPVGAGDELRRSWRRVARAVGDVGATLTGMDRLGITRRVLSAPPAMVTPDGTTITPRTVGVLNDHLAEVVAANPDRFAGLATVDAYAGRAGARTVADAVAAGLGGIVVDCAHQGRYLDDPRCRPTLEAAAEAGLVVFVHPVSPAALAADLRPLGRPGTSLARGTAVSASLLALLGAGTLDAVPGLRVVFPMLGAAGLHLAAGSDAVERIAAGVAPTERWHVYVDTMGFAPAAIRFAVELLGADHVVAGSDWPVPDRPADRTRVVDALTRAGLTTAQHHQITHRTAAALLRRHPVGPAVTEPKRSSTR</sequence>
<dbReference type="AlphaFoldDB" id="A0A1C6UR28"/>
<dbReference type="InterPro" id="IPR032465">
    <property type="entry name" value="ACMSD"/>
</dbReference>
<reference evidence="3 4" key="1">
    <citation type="submission" date="2016-06" db="EMBL/GenBank/DDBJ databases">
        <authorList>
            <person name="Kjaerup R.B."/>
            <person name="Dalgaard T.S."/>
            <person name="Juul-Madsen H.R."/>
        </authorList>
    </citation>
    <scope>NUCLEOTIDE SEQUENCE [LARGE SCALE GENOMIC DNA]</scope>
    <source>
        <strain evidence="3 4">DSM 45577</strain>
    </source>
</reference>
<dbReference type="Proteomes" id="UP000198937">
    <property type="component" value="Unassembled WGS sequence"/>
</dbReference>
<dbReference type="EMBL" id="FMIA01000002">
    <property type="protein sequence ID" value="SCL56441.1"/>
    <property type="molecule type" value="Genomic_DNA"/>
</dbReference>
<dbReference type="InterPro" id="IPR006680">
    <property type="entry name" value="Amidohydro-rel"/>
</dbReference>
<evidence type="ECO:0000259" key="2">
    <source>
        <dbReference type="Pfam" id="PF04909"/>
    </source>
</evidence>
<dbReference type="STRING" id="683228.GA0070617_3242"/>
<gene>
    <name evidence="3" type="ORF">GA0070617_3242</name>
</gene>
<dbReference type="GO" id="GO:0016831">
    <property type="term" value="F:carboxy-lyase activity"/>
    <property type="evidence" value="ECO:0007669"/>
    <property type="project" value="InterPro"/>
</dbReference>
<keyword evidence="4" id="KW-1185">Reference proteome</keyword>